<organism evidence="2 3">
    <name type="scientific">Ephemerocybe angulata</name>
    <dbReference type="NCBI Taxonomy" id="980116"/>
    <lineage>
        <taxon>Eukaryota</taxon>
        <taxon>Fungi</taxon>
        <taxon>Dikarya</taxon>
        <taxon>Basidiomycota</taxon>
        <taxon>Agaricomycotina</taxon>
        <taxon>Agaricomycetes</taxon>
        <taxon>Agaricomycetidae</taxon>
        <taxon>Agaricales</taxon>
        <taxon>Agaricineae</taxon>
        <taxon>Psathyrellaceae</taxon>
        <taxon>Ephemerocybe</taxon>
    </lineage>
</organism>
<dbReference type="Proteomes" id="UP000521943">
    <property type="component" value="Unassembled WGS sequence"/>
</dbReference>
<comment type="caution">
    <text evidence="2">The sequence shown here is derived from an EMBL/GenBank/DDBJ whole genome shotgun (WGS) entry which is preliminary data.</text>
</comment>
<protein>
    <submittedName>
        <fullName evidence="2">Uncharacterized protein</fullName>
    </submittedName>
</protein>
<feature type="region of interest" description="Disordered" evidence="1">
    <location>
        <begin position="502"/>
        <end position="538"/>
    </location>
</feature>
<dbReference type="AlphaFoldDB" id="A0A8H6I5I3"/>
<sequence length="750" mass="82483">MKLPSIFSFESKPCGAVSVLEEDHPGNKVRARSVSYHQGIFSGTTFNYTSGDALASGCQSAPVRAEMAQANGKASRIDVEREHRNPAINYHPIRIGLASMFQVPAQQQHMWSCIRVLARKFIPQWIVNVMSNDGHRENTKTSPIERGRLALTVTAERSLYNRTCRYNCGRIDGARVELLNFNHHVVSTIAVLMQGHTQTPRVLARGYLCYICAAIPFQEVVNIGISQKGAGTDAWEHLSAHLCLAVHPVHICPARDAKRKLRGSSQFYLPKKDRRTTQVGKGHNSTTRAPQTPLSFSDMYIPQVKVPSLKSGGIGISYIWESAGLNDRTLGALAVRLCDEHNFSRFLGHKGALWAQTQGSGATHVRGMIWECRSFRADGKPSELGQFSDAKSKGGGLIVLEEDGPGSQTRARTVRYHQGLLTGTTFSYDSGDALALGQSTPLRADMAQADSTASNNILEGVALETVRYHPIRLGLCSDRAHPYRTRLSLVEYPSLTGGARALTYGNGPRTDLMASGPHELPPPSRRLHHAAPTQPRRQLLEDSLAPRSAHENEKESRAIFLGRQPTNHAFYQLGYGSRDAAWHQPSDSVMAYPPFPRGSVPFPKYLSAASNGPLDYPAQLLGRIKPSTLIGSTGTNCSKWSIDARCWDDPLPFYERPFVQRDLSSSIWNSIHGGTDVVRVLTRHDSTAPLSESLMGPRILPNYDRDGLTGFFPSGVWDQSAGQNLRGKYFAFSRTSERVNANCNSASGEN</sequence>
<gene>
    <name evidence="2" type="ORF">DFP72DRAFT_1043825</name>
</gene>
<evidence type="ECO:0000313" key="3">
    <source>
        <dbReference type="Proteomes" id="UP000521943"/>
    </source>
</evidence>
<reference evidence="2 3" key="1">
    <citation type="submission" date="2020-07" db="EMBL/GenBank/DDBJ databases">
        <title>Comparative genomics of pyrophilous fungi reveals a link between fire events and developmental genes.</title>
        <authorList>
            <consortium name="DOE Joint Genome Institute"/>
            <person name="Steindorff A.S."/>
            <person name="Carver A."/>
            <person name="Calhoun S."/>
            <person name="Stillman K."/>
            <person name="Liu H."/>
            <person name="Lipzen A."/>
            <person name="Pangilinan J."/>
            <person name="Labutti K."/>
            <person name="Bruns T.D."/>
            <person name="Grigoriev I.V."/>
        </authorList>
    </citation>
    <scope>NUCLEOTIDE SEQUENCE [LARGE SCALE GENOMIC DNA]</scope>
    <source>
        <strain evidence="2 3">CBS 144469</strain>
    </source>
</reference>
<keyword evidence="3" id="KW-1185">Reference proteome</keyword>
<name>A0A8H6I5I3_9AGAR</name>
<dbReference type="EMBL" id="JACGCI010000019">
    <property type="protein sequence ID" value="KAF6758277.1"/>
    <property type="molecule type" value="Genomic_DNA"/>
</dbReference>
<evidence type="ECO:0000313" key="2">
    <source>
        <dbReference type="EMBL" id="KAF6758277.1"/>
    </source>
</evidence>
<evidence type="ECO:0000256" key="1">
    <source>
        <dbReference type="SAM" id="MobiDB-lite"/>
    </source>
</evidence>
<accession>A0A8H6I5I3</accession>
<proteinExistence type="predicted"/>